<evidence type="ECO:0000256" key="2">
    <source>
        <dbReference type="ARBA" id="ARBA00022801"/>
    </source>
</evidence>
<dbReference type="Pfam" id="PF18564">
    <property type="entry name" value="Glyco_hydro_5_C"/>
    <property type="match status" value="1"/>
</dbReference>
<dbReference type="PROSITE" id="PS00659">
    <property type="entry name" value="GLYCOSYL_HYDROL_F5"/>
    <property type="match status" value="1"/>
</dbReference>
<dbReference type="EMBL" id="JADGJW010000002">
    <property type="protein sequence ID" value="KAJ3228380.1"/>
    <property type="molecule type" value="Genomic_DNA"/>
</dbReference>
<dbReference type="PANTHER" id="PTHR31308">
    <property type="match status" value="1"/>
</dbReference>
<dbReference type="PANTHER" id="PTHR31308:SF5">
    <property type="entry name" value="ERGOSTERYL-BETA-GLUCOSIDASE"/>
    <property type="match status" value="1"/>
</dbReference>
<keyword evidence="4" id="KW-0812">Transmembrane</keyword>
<comment type="similarity">
    <text evidence="1">Belongs to the glycosyl hydrolase 5 (cellulase A) family.</text>
</comment>
<dbReference type="InterPro" id="IPR013780">
    <property type="entry name" value="Glyco_hydro_b"/>
</dbReference>
<dbReference type="InterPro" id="IPR041036">
    <property type="entry name" value="GH5_C"/>
</dbReference>
<dbReference type="Gene3D" id="2.60.40.1180">
    <property type="entry name" value="Golgi alpha-mannosidase II"/>
    <property type="match status" value="1"/>
</dbReference>
<evidence type="ECO:0000313" key="7">
    <source>
        <dbReference type="EMBL" id="KAJ3228380.1"/>
    </source>
</evidence>
<dbReference type="InterPro" id="IPR017853">
    <property type="entry name" value="GH"/>
</dbReference>
<organism evidence="7 8">
    <name type="scientific">Clydaea vesicula</name>
    <dbReference type="NCBI Taxonomy" id="447962"/>
    <lineage>
        <taxon>Eukaryota</taxon>
        <taxon>Fungi</taxon>
        <taxon>Fungi incertae sedis</taxon>
        <taxon>Chytridiomycota</taxon>
        <taxon>Chytridiomycota incertae sedis</taxon>
        <taxon>Chytridiomycetes</taxon>
        <taxon>Lobulomycetales</taxon>
        <taxon>Lobulomycetaceae</taxon>
        <taxon>Clydaea</taxon>
    </lineage>
</organism>
<evidence type="ECO:0000259" key="5">
    <source>
        <dbReference type="Pfam" id="PF00150"/>
    </source>
</evidence>
<proteinExistence type="inferred from homology"/>
<keyword evidence="4" id="KW-0472">Membrane</keyword>
<feature type="domain" description="Glycoside hydrolase family 5" evidence="5">
    <location>
        <begin position="90"/>
        <end position="271"/>
    </location>
</feature>
<evidence type="ECO:0000256" key="3">
    <source>
        <dbReference type="ARBA" id="ARBA00023295"/>
    </source>
</evidence>
<dbReference type="Gene3D" id="3.20.20.80">
    <property type="entry name" value="Glycosidases"/>
    <property type="match status" value="2"/>
</dbReference>
<dbReference type="Proteomes" id="UP001211065">
    <property type="component" value="Unassembled WGS sequence"/>
</dbReference>
<evidence type="ECO:0000256" key="4">
    <source>
        <dbReference type="SAM" id="Phobius"/>
    </source>
</evidence>
<dbReference type="Pfam" id="PF00150">
    <property type="entry name" value="Cellulase"/>
    <property type="match status" value="1"/>
</dbReference>
<comment type="caution">
    <text evidence="7">The sequence shown here is derived from an EMBL/GenBank/DDBJ whole genome shotgun (WGS) entry which is preliminary data.</text>
</comment>
<name>A0AAD5XZJ7_9FUNG</name>
<reference evidence="7" key="1">
    <citation type="submission" date="2020-05" db="EMBL/GenBank/DDBJ databases">
        <title>Phylogenomic resolution of chytrid fungi.</title>
        <authorList>
            <person name="Stajich J.E."/>
            <person name="Amses K."/>
            <person name="Simmons R."/>
            <person name="Seto K."/>
            <person name="Myers J."/>
            <person name="Bonds A."/>
            <person name="Quandt C.A."/>
            <person name="Barry K."/>
            <person name="Liu P."/>
            <person name="Grigoriev I."/>
            <person name="Longcore J.E."/>
            <person name="James T.Y."/>
        </authorList>
    </citation>
    <scope>NUCLEOTIDE SEQUENCE</scope>
    <source>
        <strain evidence="7">JEL0476</strain>
    </source>
</reference>
<keyword evidence="2" id="KW-0378">Hydrolase</keyword>
<dbReference type="GO" id="GO:0000272">
    <property type="term" value="P:polysaccharide catabolic process"/>
    <property type="evidence" value="ECO:0007669"/>
    <property type="project" value="InterPro"/>
</dbReference>
<evidence type="ECO:0000313" key="8">
    <source>
        <dbReference type="Proteomes" id="UP001211065"/>
    </source>
</evidence>
<evidence type="ECO:0008006" key="9">
    <source>
        <dbReference type="Google" id="ProtNLM"/>
    </source>
</evidence>
<dbReference type="GO" id="GO:1904462">
    <property type="term" value="P:ergosteryl 3-beta-D-glucoside catabolic process"/>
    <property type="evidence" value="ECO:0007669"/>
    <property type="project" value="TreeGrafter"/>
</dbReference>
<feature type="transmembrane region" description="Helical" evidence="4">
    <location>
        <begin position="780"/>
        <end position="801"/>
    </location>
</feature>
<protein>
    <recommendedName>
        <fullName evidence="9">Glycoside hydrolase family 5 protein</fullName>
    </recommendedName>
</protein>
<sequence>MVEQVIEDPHHDFSSEGWKKRDQNEFIKTRAQHWSGKLHTKKNQFVDNYGRVLHLRGVNLCGNSKLPVTDNGFFNHKNVSFINRPFPLNKADEHFSRLRAWGLTFVRLLVPWEALEHDGPGIYDEKFIDYLIKILEKAKEYGIQAFIDPHQDTWSRFSGGSGAPGWCFEVCGMDLTKFKECGAAHIHELIPGESEESNIALWATNYTKLASATMFTLFFAGNTFAPESRYNGQTLQDFLQSSFIKCYMHLAKRLMHLDSVVGFEVLNEPHAGYIGLPRISQHFDQNSNLNLGQSPSALQSFALGEGMTQECEFWVKSWPRPSRRSGTCIINQEKATVWLNKECIWKKHGVWGLNENGFPVAFKDDYFCKHPATSKPVDFMQDFYMPFIKSYASAIRSVDSSLYIFFEPIPNEYPPVVSKEMDDENYVYAPHWYDLKTMFTKSFDGFITHDVQGLSKGTKNILTATYLGLGGANENYKYQISNIVKIGIKNVGMKPLLIGECGCPMDINDRQAFQTGDYSHHNNFLDAVINAMEANFVNFTLWNYNPDNDNTHGDHWNGEDFSIYSPKPSRSIEKKVKAKSNLNTPNELKRNKLSLEALRTPLIIPQQILSDTARLSGMSTNPTTSNHSGQVSLSPVTPMTPFDITSAYFNMEGDRDHHHHIGGRALDAIIRVYAAKIAGDPLLMKFDLQTLSFKLEFATKVDSDFDRHPKTYISEIFIPNYHYGGVKGVQILVSDGEFCYDREKQTLYWNYDPNYMGIVKNNSVIHSMKIYVPELEKKDVWGWLAGIGIAVGLVAVGFALAKLTFDLF</sequence>
<dbReference type="SUPFAM" id="SSF51445">
    <property type="entry name" value="(Trans)glycosidases"/>
    <property type="match status" value="1"/>
</dbReference>
<keyword evidence="3" id="KW-0326">Glycosidase</keyword>
<dbReference type="InterPro" id="IPR018087">
    <property type="entry name" value="Glyco_hydro_5_CS"/>
</dbReference>
<accession>A0AAD5XZJ7</accession>
<keyword evidence="8" id="KW-1185">Reference proteome</keyword>
<dbReference type="InterPro" id="IPR001547">
    <property type="entry name" value="Glyco_hydro_5"/>
</dbReference>
<dbReference type="InterPro" id="IPR052066">
    <property type="entry name" value="Glycosphingolipid_Hydrolases"/>
</dbReference>
<keyword evidence="4" id="KW-1133">Transmembrane helix</keyword>
<gene>
    <name evidence="7" type="ORF">HK099_002885</name>
</gene>
<evidence type="ECO:0000256" key="1">
    <source>
        <dbReference type="ARBA" id="ARBA00005641"/>
    </source>
</evidence>
<feature type="domain" description="Glycoside hydrolase family 5 C-terminal" evidence="6">
    <location>
        <begin position="671"/>
        <end position="750"/>
    </location>
</feature>
<dbReference type="GO" id="GO:0050295">
    <property type="term" value="F:steryl-beta-glucosidase activity"/>
    <property type="evidence" value="ECO:0007669"/>
    <property type="project" value="TreeGrafter"/>
</dbReference>
<evidence type="ECO:0000259" key="6">
    <source>
        <dbReference type="Pfam" id="PF18564"/>
    </source>
</evidence>
<dbReference type="AlphaFoldDB" id="A0AAD5XZJ7"/>